<evidence type="ECO:0008006" key="4">
    <source>
        <dbReference type="Google" id="ProtNLM"/>
    </source>
</evidence>
<proteinExistence type="predicted"/>
<gene>
    <name evidence="2" type="ORF">CBOVIS_LOCUS3022</name>
</gene>
<dbReference type="EMBL" id="CADEPM010000002">
    <property type="protein sequence ID" value="CAB3399994.1"/>
    <property type="molecule type" value="Genomic_DNA"/>
</dbReference>
<dbReference type="Proteomes" id="UP000494206">
    <property type="component" value="Unassembled WGS sequence"/>
</dbReference>
<accession>A0A8S1EK31</accession>
<comment type="caution">
    <text evidence="2">The sequence shown here is derived from an EMBL/GenBank/DDBJ whole genome shotgun (WGS) entry which is preliminary data.</text>
</comment>
<sequence>MRILAVFLAILQLTRADGEVSNCDYIGLVKCFITVLDDWAWTLYELRDNVVTIQPDQCEHLQTLDKCIKGEGAENHQCTHKEIIEVSNTVSDLLTHRKNSGSFLRSYYLLTYACSAEGQDILSRHRECLKTEKIGEMTLSAGNYLSEKFLEHSTDADVCDKVNEKLQEYIGAMSGLCSKHEAAQLMCQSLKNMFTGLHADKLDKCALDCKIPHDPAEEENAVPLQSELQDSQAIEQQQSEQDALKPADSTQILTLWIPIIIILFQRR</sequence>
<feature type="signal peptide" evidence="1">
    <location>
        <begin position="1"/>
        <end position="16"/>
    </location>
</feature>
<organism evidence="2 3">
    <name type="scientific">Caenorhabditis bovis</name>
    <dbReference type="NCBI Taxonomy" id="2654633"/>
    <lineage>
        <taxon>Eukaryota</taxon>
        <taxon>Metazoa</taxon>
        <taxon>Ecdysozoa</taxon>
        <taxon>Nematoda</taxon>
        <taxon>Chromadorea</taxon>
        <taxon>Rhabditida</taxon>
        <taxon>Rhabditina</taxon>
        <taxon>Rhabditomorpha</taxon>
        <taxon>Rhabditoidea</taxon>
        <taxon>Rhabditidae</taxon>
        <taxon>Peloderinae</taxon>
        <taxon>Caenorhabditis</taxon>
    </lineage>
</organism>
<evidence type="ECO:0000256" key="1">
    <source>
        <dbReference type="SAM" id="SignalP"/>
    </source>
</evidence>
<dbReference type="AlphaFoldDB" id="A0A8S1EK31"/>
<evidence type="ECO:0000313" key="2">
    <source>
        <dbReference type="EMBL" id="CAB3399994.1"/>
    </source>
</evidence>
<reference evidence="2 3" key="1">
    <citation type="submission" date="2020-04" db="EMBL/GenBank/DDBJ databases">
        <authorList>
            <person name="Laetsch R D."/>
            <person name="Stevens L."/>
            <person name="Kumar S."/>
            <person name="Blaxter L. M."/>
        </authorList>
    </citation>
    <scope>NUCLEOTIDE SEQUENCE [LARGE SCALE GENOMIC DNA]</scope>
</reference>
<keyword evidence="1" id="KW-0732">Signal</keyword>
<evidence type="ECO:0000313" key="3">
    <source>
        <dbReference type="Proteomes" id="UP000494206"/>
    </source>
</evidence>
<dbReference type="OrthoDB" id="5912739at2759"/>
<protein>
    <recommendedName>
        <fullName evidence="4">DUF19 domain-containing protein</fullName>
    </recommendedName>
</protein>
<name>A0A8S1EK31_9PELO</name>
<feature type="chain" id="PRO_5035879450" description="DUF19 domain-containing protein" evidence="1">
    <location>
        <begin position="17"/>
        <end position="267"/>
    </location>
</feature>
<keyword evidence="3" id="KW-1185">Reference proteome</keyword>